<accession>A0A8D8QDT3</accession>
<dbReference type="GO" id="GO:0006357">
    <property type="term" value="P:regulation of transcription by RNA polymerase II"/>
    <property type="evidence" value="ECO:0007669"/>
    <property type="project" value="TreeGrafter"/>
</dbReference>
<protein>
    <submittedName>
        <fullName evidence="5">Protein tramtrack, alpha isoform</fullName>
    </submittedName>
</protein>
<dbReference type="EMBL" id="HBUF01356778">
    <property type="protein sequence ID" value="CAG6718011.1"/>
    <property type="molecule type" value="Transcribed_RNA"/>
</dbReference>
<dbReference type="EMBL" id="HBUF01356777">
    <property type="protein sequence ID" value="CAG6718007.1"/>
    <property type="molecule type" value="Transcribed_RNA"/>
</dbReference>
<dbReference type="EMBL" id="HBUF01072022">
    <property type="protein sequence ID" value="CAG6629891.1"/>
    <property type="molecule type" value="Transcribed_RNA"/>
</dbReference>
<dbReference type="CDD" id="cd18315">
    <property type="entry name" value="BTB_POZ_BAB-like"/>
    <property type="match status" value="1"/>
</dbReference>
<evidence type="ECO:0000256" key="1">
    <source>
        <dbReference type="ARBA" id="ARBA00004123"/>
    </source>
</evidence>
<dbReference type="SMART" id="SM00225">
    <property type="entry name" value="BTB"/>
    <property type="match status" value="1"/>
</dbReference>
<organism evidence="5">
    <name type="scientific">Cacopsylla melanoneura</name>
    <dbReference type="NCBI Taxonomy" id="428564"/>
    <lineage>
        <taxon>Eukaryota</taxon>
        <taxon>Metazoa</taxon>
        <taxon>Ecdysozoa</taxon>
        <taxon>Arthropoda</taxon>
        <taxon>Hexapoda</taxon>
        <taxon>Insecta</taxon>
        <taxon>Pterygota</taxon>
        <taxon>Neoptera</taxon>
        <taxon>Paraneoptera</taxon>
        <taxon>Hemiptera</taxon>
        <taxon>Sternorrhyncha</taxon>
        <taxon>Psylloidea</taxon>
        <taxon>Psyllidae</taxon>
        <taxon>Psyllinae</taxon>
        <taxon>Cacopsylla</taxon>
    </lineage>
</organism>
<dbReference type="EMBL" id="HBUF01247100">
    <property type="protein sequence ID" value="CAG6678811.1"/>
    <property type="molecule type" value="Transcribed_RNA"/>
</dbReference>
<evidence type="ECO:0000313" key="5">
    <source>
        <dbReference type="EMBL" id="CAG6629890.1"/>
    </source>
</evidence>
<dbReference type="Pfam" id="PF00651">
    <property type="entry name" value="BTB"/>
    <property type="match status" value="1"/>
</dbReference>
<dbReference type="InterPro" id="IPR044822">
    <property type="entry name" value="Myb_DNA-bind_4"/>
</dbReference>
<dbReference type="EMBL" id="HBUF01356776">
    <property type="protein sequence ID" value="CAG6718005.1"/>
    <property type="molecule type" value="Transcribed_RNA"/>
</dbReference>
<sequence length="334" mass="38015">MNNHGFEAPPIAHIPNLFRGKRITWNDEETKCLIRIAGKIMPTKMRKKQSREIYRTIAYQMNKRGYKKTFEQCRIKWKHLKHFYSVALSVSGIEEKLQVCPYYEELSNAIKDCKKYCAMKTANKDAGPSSQMIDGENSGALDYLPGHFILNQVNVSDDEEMDSSTKSMNNVCYKLNWKQGSPLSRLLPLYLNTEIFSDVSLVCEGQTLKCHKIILSCYSDYFKDIFLSNIKNSHPIIVINDKNFSDLKAVINFLYTGEVMVPKTQMSAFLDIAKSFCIKGLTDAPVTSQNYQDEITIVECPIEDYYYSNNGMDGSDSSVSDNDVDTTKNGVSFS</sequence>
<keyword evidence="2" id="KW-0539">Nucleus</keyword>
<name>A0A8D8QDT3_9HEMI</name>
<dbReference type="InterPro" id="IPR000210">
    <property type="entry name" value="BTB/POZ_dom"/>
</dbReference>
<dbReference type="SUPFAM" id="SSF54695">
    <property type="entry name" value="POZ domain"/>
    <property type="match status" value="1"/>
</dbReference>
<dbReference type="GO" id="GO:0005634">
    <property type="term" value="C:nucleus"/>
    <property type="evidence" value="ECO:0007669"/>
    <property type="project" value="UniProtKB-SubCell"/>
</dbReference>
<evidence type="ECO:0000259" key="4">
    <source>
        <dbReference type="PROSITE" id="PS50097"/>
    </source>
</evidence>
<dbReference type="EMBL" id="HBUF01590045">
    <property type="protein sequence ID" value="CAG6773035.1"/>
    <property type="molecule type" value="Transcribed_RNA"/>
</dbReference>
<dbReference type="Gene3D" id="1.10.10.60">
    <property type="entry name" value="Homeodomain-like"/>
    <property type="match status" value="1"/>
</dbReference>
<dbReference type="InterPro" id="IPR051095">
    <property type="entry name" value="Dros_DevTransReg"/>
</dbReference>
<dbReference type="EMBL" id="HBUF01247101">
    <property type="protein sequence ID" value="CAG6678812.1"/>
    <property type="molecule type" value="Transcribed_RNA"/>
</dbReference>
<dbReference type="InterPro" id="IPR011333">
    <property type="entry name" value="SKP1/BTB/POZ_sf"/>
</dbReference>
<dbReference type="PANTHER" id="PTHR23110:SF109">
    <property type="entry name" value="FI07618P-RELATED"/>
    <property type="match status" value="1"/>
</dbReference>
<dbReference type="EMBL" id="HBUF01072021">
    <property type="protein sequence ID" value="CAG6629890.1"/>
    <property type="molecule type" value="Transcribed_RNA"/>
</dbReference>
<feature type="domain" description="BTB" evidence="4">
    <location>
        <begin position="197"/>
        <end position="263"/>
    </location>
</feature>
<reference evidence="5" key="1">
    <citation type="submission" date="2021-05" db="EMBL/GenBank/DDBJ databases">
        <authorList>
            <person name="Alioto T."/>
            <person name="Alioto T."/>
            <person name="Gomez Garrido J."/>
        </authorList>
    </citation>
    <scope>NUCLEOTIDE SEQUENCE</scope>
</reference>
<dbReference type="EMBL" id="HBUF01590044">
    <property type="protein sequence ID" value="CAG6773034.1"/>
    <property type="molecule type" value="Transcribed_RNA"/>
</dbReference>
<dbReference type="PROSITE" id="PS50097">
    <property type="entry name" value="BTB"/>
    <property type="match status" value="1"/>
</dbReference>
<feature type="region of interest" description="Disordered" evidence="3">
    <location>
        <begin position="315"/>
        <end position="334"/>
    </location>
</feature>
<dbReference type="PANTHER" id="PTHR23110">
    <property type="entry name" value="BTB DOMAIN TRANSCRIPTION FACTOR"/>
    <property type="match status" value="1"/>
</dbReference>
<dbReference type="EMBL" id="HBUF01356775">
    <property type="protein sequence ID" value="CAG6718003.1"/>
    <property type="molecule type" value="Transcribed_RNA"/>
</dbReference>
<dbReference type="Pfam" id="PF13837">
    <property type="entry name" value="Myb_DNA-bind_4"/>
    <property type="match status" value="1"/>
</dbReference>
<evidence type="ECO:0000256" key="2">
    <source>
        <dbReference type="ARBA" id="ARBA00023242"/>
    </source>
</evidence>
<evidence type="ECO:0000256" key="3">
    <source>
        <dbReference type="SAM" id="MobiDB-lite"/>
    </source>
</evidence>
<proteinExistence type="predicted"/>
<dbReference type="AlphaFoldDB" id="A0A8D8QDT3"/>
<comment type="subcellular location">
    <subcellularLocation>
        <location evidence="1">Nucleus</location>
    </subcellularLocation>
</comment>
<dbReference type="Gene3D" id="3.30.710.10">
    <property type="entry name" value="Potassium Channel Kv1.1, Chain A"/>
    <property type="match status" value="1"/>
</dbReference>
<dbReference type="EMBL" id="HBUF01356779">
    <property type="protein sequence ID" value="CAG6718013.1"/>
    <property type="molecule type" value="Transcribed_RNA"/>
</dbReference>